<organism evidence="4 5">
    <name type="scientific">Corchorus capsularis</name>
    <name type="common">Jute</name>
    <dbReference type="NCBI Taxonomy" id="210143"/>
    <lineage>
        <taxon>Eukaryota</taxon>
        <taxon>Viridiplantae</taxon>
        <taxon>Streptophyta</taxon>
        <taxon>Embryophyta</taxon>
        <taxon>Tracheophyta</taxon>
        <taxon>Spermatophyta</taxon>
        <taxon>Magnoliopsida</taxon>
        <taxon>eudicotyledons</taxon>
        <taxon>Gunneridae</taxon>
        <taxon>Pentapetalae</taxon>
        <taxon>rosids</taxon>
        <taxon>malvids</taxon>
        <taxon>Malvales</taxon>
        <taxon>Malvaceae</taxon>
        <taxon>Grewioideae</taxon>
        <taxon>Apeibeae</taxon>
        <taxon>Corchorus</taxon>
    </lineage>
</organism>
<dbReference type="InterPro" id="IPR039537">
    <property type="entry name" value="Retrotran_Ty1/copia-like"/>
</dbReference>
<dbReference type="SUPFAM" id="SSF53098">
    <property type="entry name" value="Ribonuclease H-like"/>
    <property type="match status" value="1"/>
</dbReference>
<gene>
    <name evidence="4" type="ORF">CCACVL1_22722</name>
</gene>
<dbReference type="Pfam" id="PF13976">
    <property type="entry name" value="gag_pre-integrs"/>
    <property type="match status" value="1"/>
</dbReference>
<dbReference type="InterPro" id="IPR054722">
    <property type="entry name" value="PolX-like_BBD"/>
</dbReference>
<dbReference type="Pfam" id="PF00665">
    <property type="entry name" value="rve"/>
    <property type="match status" value="1"/>
</dbReference>
<feature type="region of interest" description="Disordered" evidence="2">
    <location>
        <begin position="175"/>
        <end position="209"/>
    </location>
</feature>
<keyword evidence="1" id="KW-0645">Protease</keyword>
<name>A0A1R3GWW7_COCAP</name>
<dbReference type="STRING" id="210143.A0A1R3GWW7"/>
<dbReference type="Gramene" id="OMO62605">
    <property type="protein sequence ID" value="OMO62605"/>
    <property type="gene ID" value="CCACVL1_22722"/>
</dbReference>
<dbReference type="OrthoDB" id="1002589at2759"/>
<evidence type="ECO:0000256" key="1">
    <source>
        <dbReference type="ARBA" id="ARBA00022670"/>
    </source>
</evidence>
<dbReference type="Pfam" id="PF22936">
    <property type="entry name" value="Pol_BBD"/>
    <property type="match status" value="1"/>
</dbReference>
<feature type="domain" description="Integrase catalytic" evidence="3">
    <location>
        <begin position="421"/>
        <end position="587"/>
    </location>
</feature>
<keyword evidence="5" id="KW-1185">Reference proteome</keyword>
<reference evidence="4 5" key="1">
    <citation type="submission" date="2013-09" db="EMBL/GenBank/DDBJ databases">
        <title>Corchorus capsularis genome sequencing.</title>
        <authorList>
            <person name="Alam M."/>
            <person name="Haque M.S."/>
            <person name="Islam M.S."/>
            <person name="Emdad E.M."/>
            <person name="Islam M.M."/>
            <person name="Ahmed B."/>
            <person name="Halim A."/>
            <person name="Hossen Q.M.M."/>
            <person name="Hossain M.Z."/>
            <person name="Ahmed R."/>
            <person name="Khan M.M."/>
            <person name="Islam R."/>
            <person name="Rashid M.M."/>
            <person name="Khan S.A."/>
            <person name="Rahman M.S."/>
            <person name="Alam M."/>
        </authorList>
    </citation>
    <scope>NUCLEOTIDE SEQUENCE [LARGE SCALE GENOMIC DNA]</scope>
    <source>
        <strain evidence="5">cv. CVL-1</strain>
        <tissue evidence="4">Whole seedling</tissue>
    </source>
</reference>
<dbReference type="EMBL" id="AWWV01013212">
    <property type="protein sequence ID" value="OMO62605.1"/>
    <property type="molecule type" value="Genomic_DNA"/>
</dbReference>
<dbReference type="InterPro" id="IPR036397">
    <property type="entry name" value="RNaseH_sf"/>
</dbReference>
<feature type="compositionally biased region" description="Gly residues" evidence="2">
    <location>
        <begin position="193"/>
        <end position="203"/>
    </location>
</feature>
<feature type="compositionally biased region" description="Polar residues" evidence="2">
    <location>
        <begin position="175"/>
        <end position="187"/>
    </location>
</feature>
<dbReference type="InterPro" id="IPR012337">
    <property type="entry name" value="RNaseH-like_sf"/>
</dbReference>
<accession>A0A1R3GWW7</accession>
<proteinExistence type="predicted"/>
<dbReference type="Gene3D" id="3.30.420.10">
    <property type="entry name" value="Ribonuclease H-like superfamily/Ribonuclease H"/>
    <property type="match status" value="1"/>
</dbReference>
<evidence type="ECO:0000256" key="2">
    <source>
        <dbReference type="SAM" id="MobiDB-lite"/>
    </source>
</evidence>
<dbReference type="AlphaFoldDB" id="A0A1R3GWW7"/>
<protein>
    <submittedName>
        <fullName evidence="4">Integrase, catalytic core</fullName>
    </submittedName>
</protein>
<evidence type="ECO:0000313" key="4">
    <source>
        <dbReference type="EMBL" id="OMO62605.1"/>
    </source>
</evidence>
<dbReference type="PANTHER" id="PTHR42648:SF26">
    <property type="entry name" value="INTEGRASE CATALYTIC DOMAIN-CONTAINING PROTEIN"/>
    <property type="match status" value="1"/>
</dbReference>
<dbReference type="GO" id="GO:0015074">
    <property type="term" value="P:DNA integration"/>
    <property type="evidence" value="ECO:0007669"/>
    <property type="project" value="InterPro"/>
</dbReference>
<dbReference type="InterPro" id="IPR001584">
    <property type="entry name" value="Integrase_cat-core"/>
</dbReference>
<evidence type="ECO:0000313" key="5">
    <source>
        <dbReference type="Proteomes" id="UP000188268"/>
    </source>
</evidence>
<dbReference type="PROSITE" id="PS50994">
    <property type="entry name" value="INTEGRASE"/>
    <property type="match status" value="1"/>
</dbReference>
<dbReference type="Proteomes" id="UP000188268">
    <property type="component" value="Unassembled WGS sequence"/>
</dbReference>
<dbReference type="GO" id="GO:0006508">
    <property type="term" value="P:proteolysis"/>
    <property type="evidence" value="ECO:0007669"/>
    <property type="project" value="UniProtKB-KW"/>
</dbReference>
<dbReference type="InterPro" id="IPR025724">
    <property type="entry name" value="GAG-pre-integrase_dom"/>
</dbReference>
<keyword evidence="1" id="KW-0378">Hydrolase</keyword>
<comment type="caution">
    <text evidence="4">The sequence shown here is derived from an EMBL/GenBank/DDBJ whole genome shotgun (WGS) entry which is preliminary data.</text>
</comment>
<dbReference type="GO" id="GO:0008233">
    <property type="term" value="F:peptidase activity"/>
    <property type="evidence" value="ECO:0007669"/>
    <property type="project" value="UniProtKB-KW"/>
</dbReference>
<evidence type="ECO:0000259" key="3">
    <source>
        <dbReference type="PROSITE" id="PS50994"/>
    </source>
</evidence>
<dbReference type="OMA" id="QSPSHIC"/>
<dbReference type="PANTHER" id="PTHR42648">
    <property type="entry name" value="TRANSPOSASE, PUTATIVE-RELATED"/>
    <property type="match status" value="1"/>
</dbReference>
<dbReference type="Pfam" id="PF25597">
    <property type="entry name" value="SH3_retrovirus"/>
    <property type="match status" value="1"/>
</dbReference>
<dbReference type="GO" id="GO:0003676">
    <property type="term" value="F:nucleic acid binding"/>
    <property type="evidence" value="ECO:0007669"/>
    <property type="project" value="InterPro"/>
</dbReference>
<dbReference type="InterPro" id="IPR057670">
    <property type="entry name" value="SH3_retrovirus"/>
</dbReference>
<sequence length="734" mass="83002">MVSDDMASNSSSSFSYPYPATLNITNFVSLKLNQTNFLLWKTQIMGLIESQDMAALLDGSLPTPSRSIETDDGETINNPKFAEWRKSDRLLRGWITGTLSEETLGLVVGLDMAAEVWQALNDTFTGNTQEHEFALEQKLHHESFVTTMMKPPRPTYYELISQLKSHEIIRSLNTSPSLETNPHQAFTAQRQGSRGGRGRGFARGGRSSVPFTSKRDIPQQLVALSLVEKQDDAWYPDTGATSHMTSDLGKLSIATSYDGPEKVMVGNGASIDISHSGSIVLKVDDKQIVLDNVLVVPDIKKNLISISQLTTDNPFNVEFSDIGFQIRDRRTGEVIATGKRVDDLYVLESSEKAKAFFSTRFRVVTRSVWHSRLGHPQVSVVQYLDNKKLIHCSNKQSPSHICSSCQMGKACRLSFLSLSDFSTTPFEITHCDLWGPSPVNSIQRFHFYVIFIDECTRFTWFFPLKHKSDFTTCFIKFHKFITIQFERPIKNFQSDGGGEFDKGEFQSYLSHHGIHHQLSCPRTFEQNGLAERKHCNITKLGLTMMLHASVPKRFWVEAFSTAVWLINRLPSKVLNMKSPFEKLFHKTPDYSSLRVFGSLCFPYLRDPSKTKLDPKSLPCVFLGYSHQYKGYRCFCPTTNKVYISRHVVFDEDVFPFQKPGSLYNISSTNLDAAVFTDWFPSLTHSSHSSTSSEEQMNPLVSAATIFHAPNHVVETSPAQHHSASRTFQFYRSKV</sequence>